<dbReference type="Pfam" id="PF17778">
    <property type="entry name" value="WHD_BLACT"/>
    <property type="match status" value="1"/>
</dbReference>
<protein>
    <submittedName>
        <fullName evidence="2">MBL fold metallo-hydrolase</fullName>
    </submittedName>
</protein>
<comment type="caution">
    <text evidence="2">The sequence shown here is derived from an EMBL/GenBank/DDBJ whole genome shotgun (WGS) entry which is preliminary data.</text>
</comment>
<dbReference type="PANTHER" id="PTHR23131:SF0">
    <property type="entry name" value="ENDORIBONUCLEASE LACTB2"/>
    <property type="match status" value="1"/>
</dbReference>
<dbReference type="Gene3D" id="1.10.10.10">
    <property type="entry name" value="Winged helix-like DNA-binding domain superfamily/Winged helix DNA-binding domain"/>
    <property type="match status" value="1"/>
</dbReference>
<evidence type="ECO:0000313" key="3">
    <source>
        <dbReference type="Proteomes" id="UP001596398"/>
    </source>
</evidence>
<dbReference type="SMART" id="SM00849">
    <property type="entry name" value="Lactamase_B"/>
    <property type="match status" value="1"/>
</dbReference>
<dbReference type="Pfam" id="PF00753">
    <property type="entry name" value="Lactamase_B"/>
    <property type="match status" value="1"/>
</dbReference>
<dbReference type="InterPro" id="IPR036866">
    <property type="entry name" value="RibonucZ/Hydroxyglut_hydro"/>
</dbReference>
<dbReference type="InterPro" id="IPR001279">
    <property type="entry name" value="Metallo-B-lactamas"/>
</dbReference>
<dbReference type="Gene3D" id="3.60.15.10">
    <property type="entry name" value="Ribonuclease Z/Hydroxyacylglutathione hydrolase-like"/>
    <property type="match status" value="1"/>
</dbReference>
<sequence length="254" mass="27302">MTVTRIPVPHDRVPHGAVNAYVVERGGRAVLVDPPERHPDIDAAVPADLDAVAVTHHHPDHAGGVAHYARETGATVWGRAGRERAFEAATGVAPDRTFREGTDIADTLAVLDTPGHAPEHVGFSTPEGLLGGDLAVAEGSVAVAAPEGDLRAYLTSLRRVRTRSPDRIYPGHGPVIEDPRATCERLVRHRLDRERRVLAAIREGADTLDAVTEAAYEKDVSAVWEMAVATVAAHVEKLAVEGRVRRDGDRVRPT</sequence>
<proteinExistence type="predicted"/>
<dbReference type="InterPro" id="IPR050662">
    <property type="entry name" value="Sec-metab_biosynth-thioest"/>
</dbReference>
<dbReference type="SUPFAM" id="SSF56281">
    <property type="entry name" value="Metallo-hydrolase/oxidoreductase"/>
    <property type="match status" value="1"/>
</dbReference>
<accession>A0ABD5ZR92</accession>
<evidence type="ECO:0000259" key="1">
    <source>
        <dbReference type="SMART" id="SM00849"/>
    </source>
</evidence>
<organism evidence="2 3">
    <name type="scientific">Halosegnis marinus</name>
    <dbReference type="NCBI Taxonomy" id="3034023"/>
    <lineage>
        <taxon>Archaea</taxon>
        <taxon>Methanobacteriati</taxon>
        <taxon>Methanobacteriota</taxon>
        <taxon>Stenosarchaea group</taxon>
        <taxon>Halobacteria</taxon>
        <taxon>Halobacteriales</taxon>
        <taxon>Natronomonadaceae</taxon>
        <taxon>Halosegnis</taxon>
    </lineage>
</organism>
<dbReference type="AlphaFoldDB" id="A0ABD5ZR92"/>
<evidence type="ECO:0000313" key="2">
    <source>
        <dbReference type="EMBL" id="MFC7235704.1"/>
    </source>
</evidence>
<feature type="domain" description="Metallo-beta-lactamase" evidence="1">
    <location>
        <begin position="17"/>
        <end position="172"/>
    </location>
</feature>
<gene>
    <name evidence="2" type="ORF">ACFQJ4_10295</name>
</gene>
<dbReference type="Proteomes" id="UP001596398">
    <property type="component" value="Unassembled WGS sequence"/>
</dbReference>
<dbReference type="GeneID" id="79267401"/>
<dbReference type="InterPro" id="IPR036388">
    <property type="entry name" value="WH-like_DNA-bd_sf"/>
</dbReference>
<reference evidence="2 3" key="1">
    <citation type="journal article" date="2019" name="Int. J. Syst. Evol. Microbiol.">
        <title>The Global Catalogue of Microorganisms (GCM) 10K type strain sequencing project: providing services to taxonomists for standard genome sequencing and annotation.</title>
        <authorList>
            <consortium name="The Broad Institute Genomics Platform"/>
            <consortium name="The Broad Institute Genome Sequencing Center for Infectious Disease"/>
            <person name="Wu L."/>
            <person name="Ma J."/>
        </authorList>
    </citation>
    <scope>NUCLEOTIDE SEQUENCE [LARGE SCALE GENOMIC DNA]</scope>
    <source>
        <strain evidence="2 3">DT85</strain>
    </source>
</reference>
<dbReference type="PANTHER" id="PTHR23131">
    <property type="entry name" value="ENDORIBONUCLEASE LACTB2"/>
    <property type="match status" value="1"/>
</dbReference>
<dbReference type="EMBL" id="JBHTAP010000001">
    <property type="protein sequence ID" value="MFC7235704.1"/>
    <property type="molecule type" value="Genomic_DNA"/>
</dbReference>
<dbReference type="InterPro" id="IPR041516">
    <property type="entry name" value="LACTB2_WH"/>
</dbReference>
<keyword evidence="3" id="KW-1185">Reference proteome</keyword>
<name>A0ABD5ZR92_9EURY</name>
<dbReference type="RefSeq" id="WP_276233843.1">
    <property type="nucleotide sequence ID" value="NZ_CP119802.1"/>
</dbReference>